<dbReference type="PANTHER" id="PTHR10465:SF0">
    <property type="entry name" value="SARCALUMENIN"/>
    <property type="match status" value="1"/>
</dbReference>
<keyword evidence="3" id="KW-0378">Hydrolase</keyword>
<proteinExistence type="predicted"/>
<evidence type="ECO:0000256" key="1">
    <source>
        <dbReference type="ARBA" id="ARBA00004370"/>
    </source>
</evidence>
<protein>
    <submittedName>
        <fullName evidence="7">Dynamin family protein</fullName>
    </submittedName>
</protein>
<evidence type="ECO:0000256" key="5">
    <source>
        <dbReference type="ARBA" id="ARBA00023136"/>
    </source>
</evidence>
<organism evidence="7 8">
    <name type="scientific">Mesobacillus foraminis</name>
    <dbReference type="NCBI Taxonomy" id="279826"/>
    <lineage>
        <taxon>Bacteria</taxon>
        <taxon>Bacillati</taxon>
        <taxon>Bacillota</taxon>
        <taxon>Bacilli</taxon>
        <taxon>Bacillales</taxon>
        <taxon>Bacillaceae</taxon>
        <taxon>Mesobacillus</taxon>
    </lineage>
</organism>
<evidence type="ECO:0000256" key="3">
    <source>
        <dbReference type="ARBA" id="ARBA00022801"/>
    </source>
</evidence>
<dbReference type="InterPro" id="IPR027417">
    <property type="entry name" value="P-loop_NTPase"/>
</dbReference>
<keyword evidence="2" id="KW-0547">Nucleotide-binding</keyword>
<dbReference type="Pfam" id="PF00350">
    <property type="entry name" value="Dynamin_N"/>
    <property type="match status" value="2"/>
</dbReference>
<comment type="caution">
    <text evidence="7">The sequence shown here is derived from an EMBL/GenBank/DDBJ whole genome shotgun (WGS) entry which is preliminary data.</text>
</comment>
<comment type="subcellular location">
    <subcellularLocation>
        <location evidence="1">Membrane</location>
    </subcellularLocation>
</comment>
<feature type="domain" description="Dynamin N-terminal" evidence="6">
    <location>
        <begin position="653"/>
        <end position="880"/>
    </location>
</feature>
<dbReference type="AlphaFoldDB" id="A0A4V6NKN9"/>
<dbReference type="Gene3D" id="3.40.50.300">
    <property type="entry name" value="P-loop containing nucleotide triphosphate hydrolases"/>
    <property type="match status" value="2"/>
</dbReference>
<accession>A0A4V6NKN9</accession>
<keyword evidence="5" id="KW-0472">Membrane</keyword>
<sequence length="1236" mass="141197">MKEEFTNLSQGVYQMGHLVARKEKQLLGKILQLQQLFLNHENIDASDKSIELGRKLMEKEYAVAFCGHFSAGKSSMINTLVGEEILPSSPIPTSANLVKVKQGEEYARVFFKEGIPRLYPAPYDYETVKNFCKDGDQIESIEISHAGSGFLKDVVIMDTPGIDSADDAHRIATESALHLADLVFYAMDYNHVQSELNFLFTKGLTDAGKELYLVVNMIDKHREEELRFEEFKQSVADSFDAWGVRPKGIFYTSLRNSELPYNQFIELKQFLRERISHRDQLLPASVFNSLVKVTEDHIKLISTQAEEQSEACLSALSAVPEEEWPRLASKHADLKARVEGLLQREVNAASSFSNELDSILKNAYLMPFQTRELAAAYLEAMQPGFKAGLFFAKQKTAQERSERLERFYQDLAEKVKAQLDWHVREYFRRLLKESGIRNTELDKKAQNFQIDFSKELLTDTVKTGAMATGDYVLNYTSDVAEALKRHARKQAAAFRDGYLAEIKAEVQNEINEMNGKLQELESLDSMYRNLLAVQDLLDKKKKAIFEVLYGEEETEVNDQAARAVFMKVQKEEIVTESATTKTVLAESMKTEELQEDGQPDTNKLPGINRTQVNTLVKKLHHTSGLVADLPGLKRISKELRDKAASLENQQFTVALFGAFSAGKSSFANALIGENLLPVSPNPTTAAINKIKPVDKEHPHGTVMVKVKEQTLLLEEVNRSLKLFQLEASSLQDATDKIAAITDKKANTGSSENLHYSFLRAFAKGYPLFSNRSGMVFETDLDSFRGYVADEEKSCFVEWIEVYYECELTNEGITLVDTPGADSINARHTGVAFDYIKNSDAILFVTYYNHAFSRADREFLIQLGRVKDTFELDKMFFIVNAIDLAGSEEEMNSVLEYVEGQLVQYGIRKPHMYPVSSLQALQEKLEARPLLTSKFQVFEKAFYSFISDDLMKMAMDSAEAKRQQSLSLLERMIHSAEEGQEEKDLKLKQLENQKAAVLSLINRKEPEILLNQLTQESDELIYYIKQRVFFRFGEFFREAFNPTLIKQDGRDLKRALQTALDELISSIGYDLLQEMRASTLRIEAFIGKVLQEFQHQLKEEIRRVNADMACSFWEMQEFPEIEFEEALKDLDKTLFKKALGLFRNPKAFFEKNEKKDMSDALEQLLQHPADDYLRVQNDLLKHHYDKVMRQCFKELLDDYTEQAKEYYVGVESALTIDYPIDDLKNILCSLKEQSKEV</sequence>
<name>A0A4V6NKN9_9BACI</name>
<evidence type="ECO:0000313" key="7">
    <source>
        <dbReference type="EMBL" id="TCN23110.1"/>
    </source>
</evidence>
<evidence type="ECO:0000256" key="2">
    <source>
        <dbReference type="ARBA" id="ARBA00022741"/>
    </source>
</evidence>
<dbReference type="GO" id="GO:0005525">
    <property type="term" value="F:GTP binding"/>
    <property type="evidence" value="ECO:0007669"/>
    <property type="project" value="UniProtKB-KW"/>
</dbReference>
<dbReference type="GO" id="GO:0016020">
    <property type="term" value="C:membrane"/>
    <property type="evidence" value="ECO:0007669"/>
    <property type="project" value="UniProtKB-SubCell"/>
</dbReference>
<keyword evidence="4" id="KW-0342">GTP-binding</keyword>
<dbReference type="InterPro" id="IPR045063">
    <property type="entry name" value="Dynamin_N"/>
</dbReference>
<dbReference type="PANTHER" id="PTHR10465">
    <property type="entry name" value="TRANSMEMBRANE GTPASE FZO1"/>
    <property type="match status" value="1"/>
</dbReference>
<dbReference type="InterPro" id="IPR027094">
    <property type="entry name" value="Mitofusin_fam"/>
</dbReference>
<reference evidence="7 8" key="1">
    <citation type="journal article" date="2015" name="Stand. Genomic Sci.">
        <title>Genomic Encyclopedia of Bacterial and Archaeal Type Strains, Phase III: the genomes of soil and plant-associated and newly described type strains.</title>
        <authorList>
            <person name="Whitman W.B."/>
            <person name="Woyke T."/>
            <person name="Klenk H.P."/>
            <person name="Zhou Y."/>
            <person name="Lilburn T.G."/>
            <person name="Beck B.J."/>
            <person name="De Vos P."/>
            <person name="Vandamme P."/>
            <person name="Eisen J.A."/>
            <person name="Garrity G."/>
            <person name="Hugenholtz P."/>
            <person name="Kyrpides N.C."/>
        </authorList>
    </citation>
    <scope>NUCLEOTIDE SEQUENCE [LARGE SCALE GENOMIC DNA]</scope>
    <source>
        <strain evidence="7 8">CV53</strain>
    </source>
</reference>
<evidence type="ECO:0000313" key="8">
    <source>
        <dbReference type="Proteomes" id="UP000295689"/>
    </source>
</evidence>
<evidence type="ECO:0000259" key="6">
    <source>
        <dbReference type="Pfam" id="PF00350"/>
    </source>
</evidence>
<keyword evidence="8" id="KW-1185">Reference proteome</keyword>
<feature type="domain" description="Dynamin N-terminal" evidence="6">
    <location>
        <begin position="63"/>
        <end position="216"/>
    </location>
</feature>
<dbReference type="EMBL" id="SLVV01000009">
    <property type="protein sequence ID" value="TCN23110.1"/>
    <property type="molecule type" value="Genomic_DNA"/>
</dbReference>
<dbReference type="SUPFAM" id="SSF52540">
    <property type="entry name" value="P-loop containing nucleoside triphosphate hydrolases"/>
    <property type="match status" value="2"/>
</dbReference>
<gene>
    <name evidence="7" type="ORF">EV146_109270</name>
</gene>
<dbReference type="Proteomes" id="UP000295689">
    <property type="component" value="Unassembled WGS sequence"/>
</dbReference>
<dbReference type="GO" id="GO:0003924">
    <property type="term" value="F:GTPase activity"/>
    <property type="evidence" value="ECO:0007669"/>
    <property type="project" value="InterPro"/>
</dbReference>
<dbReference type="CDD" id="cd09912">
    <property type="entry name" value="DLP_2"/>
    <property type="match status" value="2"/>
</dbReference>
<evidence type="ECO:0000256" key="4">
    <source>
        <dbReference type="ARBA" id="ARBA00023134"/>
    </source>
</evidence>